<keyword evidence="2" id="KW-0238">DNA-binding</keyword>
<dbReference type="SUPFAM" id="SSF46785">
    <property type="entry name" value="Winged helix' DNA-binding domain"/>
    <property type="match status" value="1"/>
</dbReference>
<dbReference type="Pfam" id="PF01022">
    <property type="entry name" value="HTH_5"/>
    <property type="match status" value="1"/>
</dbReference>
<reference evidence="5 6" key="1">
    <citation type="submission" date="2024-09" db="EMBL/GenBank/DDBJ databases">
        <authorList>
            <person name="Sun Q."/>
            <person name="Mori K."/>
        </authorList>
    </citation>
    <scope>NUCLEOTIDE SEQUENCE [LARGE SCALE GENOMIC DNA]</scope>
    <source>
        <strain evidence="5 6">JCM 11201</strain>
    </source>
</reference>
<dbReference type="InterPro" id="IPR051011">
    <property type="entry name" value="Metal_resp_trans_reg"/>
</dbReference>
<protein>
    <submittedName>
        <fullName evidence="5">ArsR/SmtB family transcription factor</fullName>
    </submittedName>
</protein>
<sequence>MNIEKFNDSAELLKVVAHPVRLALVKFMIDNGPLNVTSLHEEFRMPQSTVSQHLSKLKSVKVISGTRKGLEIYYEVKDKRVETILDAVIISA</sequence>
<dbReference type="CDD" id="cd00090">
    <property type="entry name" value="HTH_ARSR"/>
    <property type="match status" value="1"/>
</dbReference>
<evidence type="ECO:0000256" key="2">
    <source>
        <dbReference type="ARBA" id="ARBA00023125"/>
    </source>
</evidence>
<feature type="domain" description="HTH arsR-type" evidence="4">
    <location>
        <begin position="1"/>
        <end position="92"/>
    </location>
</feature>
<keyword evidence="1" id="KW-0805">Transcription regulation</keyword>
<dbReference type="InterPro" id="IPR001845">
    <property type="entry name" value="HTH_ArsR_DNA-bd_dom"/>
</dbReference>
<dbReference type="PROSITE" id="PS50987">
    <property type="entry name" value="HTH_ARSR_2"/>
    <property type="match status" value="1"/>
</dbReference>
<evidence type="ECO:0000256" key="1">
    <source>
        <dbReference type="ARBA" id="ARBA00023015"/>
    </source>
</evidence>
<organism evidence="5 6">
    <name type="scientific">Ectobacillus funiculus</name>
    <dbReference type="NCBI Taxonomy" id="137993"/>
    <lineage>
        <taxon>Bacteria</taxon>
        <taxon>Bacillati</taxon>
        <taxon>Bacillota</taxon>
        <taxon>Bacilli</taxon>
        <taxon>Bacillales</taxon>
        <taxon>Bacillaceae</taxon>
        <taxon>Ectobacillus</taxon>
    </lineage>
</organism>
<accession>A0ABV5WHT9</accession>
<keyword evidence="3" id="KW-0804">Transcription</keyword>
<evidence type="ECO:0000313" key="6">
    <source>
        <dbReference type="Proteomes" id="UP001589609"/>
    </source>
</evidence>
<gene>
    <name evidence="5" type="ORF">ACFFMS_17555</name>
</gene>
<dbReference type="SMART" id="SM00418">
    <property type="entry name" value="HTH_ARSR"/>
    <property type="match status" value="1"/>
</dbReference>
<dbReference type="InterPro" id="IPR036388">
    <property type="entry name" value="WH-like_DNA-bd_sf"/>
</dbReference>
<dbReference type="PANTHER" id="PTHR43132:SF2">
    <property type="entry name" value="ARSENICAL RESISTANCE OPERON REPRESSOR ARSR-RELATED"/>
    <property type="match status" value="1"/>
</dbReference>
<dbReference type="Proteomes" id="UP001589609">
    <property type="component" value="Unassembled WGS sequence"/>
</dbReference>
<name>A0ABV5WHT9_9BACI</name>
<evidence type="ECO:0000256" key="3">
    <source>
        <dbReference type="ARBA" id="ARBA00023163"/>
    </source>
</evidence>
<proteinExistence type="predicted"/>
<dbReference type="NCBIfam" id="NF033788">
    <property type="entry name" value="HTH_metalloreg"/>
    <property type="match status" value="1"/>
</dbReference>
<evidence type="ECO:0000313" key="5">
    <source>
        <dbReference type="EMBL" id="MFB9760172.1"/>
    </source>
</evidence>
<dbReference type="InterPro" id="IPR011991">
    <property type="entry name" value="ArsR-like_HTH"/>
</dbReference>
<dbReference type="PRINTS" id="PR00778">
    <property type="entry name" value="HTHARSR"/>
</dbReference>
<dbReference type="PANTHER" id="PTHR43132">
    <property type="entry name" value="ARSENICAL RESISTANCE OPERON REPRESSOR ARSR-RELATED"/>
    <property type="match status" value="1"/>
</dbReference>
<evidence type="ECO:0000259" key="4">
    <source>
        <dbReference type="PROSITE" id="PS50987"/>
    </source>
</evidence>
<dbReference type="InterPro" id="IPR036390">
    <property type="entry name" value="WH_DNA-bd_sf"/>
</dbReference>
<dbReference type="Gene3D" id="1.10.10.10">
    <property type="entry name" value="Winged helix-like DNA-binding domain superfamily/Winged helix DNA-binding domain"/>
    <property type="match status" value="1"/>
</dbReference>
<dbReference type="EMBL" id="JBHMAF010000111">
    <property type="protein sequence ID" value="MFB9760172.1"/>
    <property type="molecule type" value="Genomic_DNA"/>
</dbReference>
<dbReference type="RefSeq" id="WP_379950504.1">
    <property type="nucleotide sequence ID" value="NZ_JAPCYI010000002.1"/>
</dbReference>
<comment type="caution">
    <text evidence="5">The sequence shown here is derived from an EMBL/GenBank/DDBJ whole genome shotgun (WGS) entry which is preliminary data.</text>
</comment>
<keyword evidence="6" id="KW-1185">Reference proteome</keyword>